<dbReference type="RefSeq" id="WP_067238435.1">
    <property type="nucleotide sequence ID" value="NZ_LZMZ01000051.1"/>
</dbReference>
<organism evidence="1 2">
    <name type="scientific">Faucicola atlantae</name>
    <dbReference type="NCBI Taxonomy" id="34059"/>
    <lineage>
        <taxon>Bacteria</taxon>
        <taxon>Pseudomonadati</taxon>
        <taxon>Pseudomonadota</taxon>
        <taxon>Gammaproteobacteria</taxon>
        <taxon>Moraxellales</taxon>
        <taxon>Moraxellaceae</taxon>
        <taxon>Faucicola</taxon>
    </lineage>
</organism>
<dbReference type="OrthoDB" id="6649192at2"/>
<gene>
    <name evidence="1" type="ORF">A9308_00510</name>
</gene>
<dbReference type="AlphaFoldDB" id="A0A1B8Q8Y7"/>
<protein>
    <submittedName>
        <fullName evidence="1">Uncharacterized protein</fullName>
    </submittedName>
</protein>
<proteinExistence type="predicted"/>
<dbReference type="STRING" id="34059.A9308_00510"/>
<name>A0A1B8Q8Y7_9GAMM</name>
<comment type="caution">
    <text evidence="1">The sequence shown here is derived from an EMBL/GenBank/DDBJ whole genome shotgun (WGS) entry which is preliminary data.</text>
</comment>
<evidence type="ECO:0000313" key="1">
    <source>
        <dbReference type="EMBL" id="OBX73725.1"/>
    </source>
</evidence>
<accession>A0A1B8Q8Y7</accession>
<reference evidence="1 2" key="1">
    <citation type="submission" date="2016-06" db="EMBL/GenBank/DDBJ databases">
        <title>Draft genome of Moraxella atlantae CCUG 66109.</title>
        <authorList>
            <person name="Salva-Serra F."/>
            <person name="Engstrom-Jakobsson H."/>
            <person name="Thorell K."/>
            <person name="Gonzales-Siles L."/>
            <person name="Karlsson R."/>
            <person name="Boulund F."/>
            <person name="Engstrand L."/>
            <person name="Kristiansson E."/>
            <person name="Moore E."/>
        </authorList>
    </citation>
    <scope>NUCLEOTIDE SEQUENCE [LARGE SCALE GENOMIC DNA]</scope>
    <source>
        <strain evidence="1 2">CCUG 66109</strain>
    </source>
</reference>
<sequence length="61" mass="7154">MSIKLYILNKDGSIKHERVGDVDSVMLAVEIENLDFTLTPPPSYAQKWYWYDKKWHDSPAI</sequence>
<dbReference type="EMBL" id="LZMZ01000051">
    <property type="protein sequence ID" value="OBX73725.1"/>
    <property type="molecule type" value="Genomic_DNA"/>
</dbReference>
<evidence type="ECO:0000313" key="2">
    <source>
        <dbReference type="Proteomes" id="UP000092508"/>
    </source>
</evidence>
<dbReference type="Proteomes" id="UP000092508">
    <property type="component" value="Unassembled WGS sequence"/>
</dbReference>